<dbReference type="AlphaFoldDB" id="A0A060C3W7"/>
<evidence type="ECO:0000313" key="1">
    <source>
        <dbReference type="EMBL" id="AIA87426.1"/>
    </source>
</evidence>
<sequence length="130" mass="13920">MVGQYTKGQTVDLDSYCIKQDGYIWGKYTAYSGNVRYVCVGRATGGVASDDYLVKADATSTSATPDTYSAGTYRFTSATNIRTGAGTGYSRVGTYSTGATVNIDSVAWSGGRPWGRYTSYSGHTRYVCLS</sequence>
<proteinExistence type="predicted"/>
<protein>
    <submittedName>
        <fullName evidence="1">CAZy families GH73 protein</fullName>
    </submittedName>
</protein>
<organism evidence="1">
    <name type="scientific">uncultured Lactobacillus sp</name>
    <dbReference type="NCBI Taxonomy" id="153152"/>
    <lineage>
        <taxon>Bacteria</taxon>
        <taxon>Bacillati</taxon>
        <taxon>Bacillota</taxon>
        <taxon>Bacilli</taxon>
        <taxon>Lactobacillales</taxon>
        <taxon>Lactobacillaceae</taxon>
        <taxon>Lactobacillus</taxon>
        <taxon>environmental samples</taxon>
    </lineage>
</organism>
<dbReference type="Gene3D" id="2.30.30.40">
    <property type="entry name" value="SH3 Domains"/>
    <property type="match status" value="2"/>
</dbReference>
<reference evidence="1" key="1">
    <citation type="journal article" date="2013" name="Environ. Microbiol.">
        <title>Seasonally variable intestinal metagenomes of the red palm weevil (Rhynchophorus ferrugineus).</title>
        <authorList>
            <person name="Jia S."/>
            <person name="Zhang X."/>
            <person name="Zhang G."/>
            <person name="Yin A."/>
            <person name="Zhang S."/>
            <person name="Li F."/>
            <person name="Wang L."/>
            <person name="Zhao D."/>
            <person name="Yun Q."/>
            <person name="Tala"/>
            <person name="Wang J."/>
            <person name="Sun G."/>
            <person name="Baabdullah M."/>
            <person name="Yu X."/>
            <person name="Hu S."/>
            <person name="Al-Mssallem I.S."/>
            <person name="Yu J."/>
        </authorList>
    </citation>
    <scope>NUCLEOTIDE SEQUENCE</scope>
</reference>
<accession>A0A060C3W7</accession>
<name>A0A060C3W7_9LACO</name>
<dbReference type="EMBL" id="KF120157">
    <property type="protein sequence ID" value="AIA87426.1"/>
    <property type="molecule type" value="Genomic_DNA"/>
</dbReference>